<keyword evidence="2" id="KW-1185">Reference proteome</keyword>
<organism evidence="1 2">
    <name type="scientific">Eretmocerus hayati</name>
    <dbReference type="NCBI Taxonomy" id="131215"/>
    <lineage>
        <taxon>Eukaryota</taxon>
        <taxon>Metazoa</taxon>
        <taxon>Ecdysozoa</taxon>
        <taxon>Arthropoda</taxon>
        <taxon>Hexapoda</taxon>
        <taxon>Insecta</taxon>
        <taxon>Pterygota</taxon>
        <taxon>Neoptera</taxon>
        <taxon>Endopterygota</taxon>
        <taxon>Hymenoptera</taxon>
        <taxon>Apocrita</taxon>
        <taxon>Proctotrupomorpha</taxon>
        <taxon>Chalcidoidea</taxon>
        <taxon>Aphelinidae</taxon>
        <taxon>Aphelininae</taxon>
        <taxon>Eretmocerus</taxon>
    </lineage>
</organism>
<dbReference type="Proteomes" id="UP001239111">
    <property type="component" value="Chromosome 1"/>
</dbReference>
<name>A0ACC2PQF5_9HYME</name>
<dbReference type="EMBL" id="CM056741">
    <property type="protein sequence ID" value="KAJ8684829.1"/>
    <property type="molecule type" value="Genomic_DNA"/>
</dbReference>
<comment type="caution">
    <text evidence="1">The sequence shown here is derived from an EMBL/GenBank/DDBJ whole genome shotgun (WGS) entry which is preliminary data.</text>
</comment>
<evidence type="ECO:0000313" key="2">
    <source>
        <dbReference type="Proteomes" id="UP001239111"/>
    </source>
</evidence>
<gene>
    <name evidence="1" type="ORF">QAD02_020622</name>
</gene>
<protein>
    <submittedName>
        <fullName evidence="1">Uncharacterized protein</fullName>
    </submittedName>
</protein>
<accession>A0ACC2PQF5</accession>
<evidence type="ECO:0000313" key="1">
    <source>
        <dbReference type="EMBL" id="KAJ8684829.1"/>
    </source>
</evidence>
<reference evidence="1" key="1">
    <citation type="submission" date="2023-04" db="EMBL/GenBank/DDBJ databases">
        <title>A chromosome-level genome assembly of the parasitoid wasp Eretmocerus hayati.</title>
        <authorList>
            <person name="Zhong Y."/>
            <person name="Liu S."/>
            <person name="Liu Y."/>
        </authorList>
    </citation>
    <scope>NUCLEOTIDE SEQUENCE</scope>
    <source>
        <strain evidence="1">ZJU_SS_LIU_2023</strain>
    </source>
</reference>
<proteinExistence type="predicted"/>
<sequence length="1021" mass="115864">MRGYEFFPRKILQQPSNSNLGPEICRPVSLLNAPIERMSQMPNLTAPSKIRKFNVLNPSDKSEYVYFGIACHLIKIVNVALHKLDVLFLKINVDGMTPFKSSPLNFWPILGLVHHEYASYKPFVIAAYYGKGKPFSVNLYLDEFIKELNCLCQNGITIGERKFEVRVKCFCCDRPARAFLKKIVNHGAYYACERCWVSGFYYLNRIVYPLRDCKLRTDESFRRKENPEHHDGESPLLQLKDKDNESLDMILLFMQEFMHAGPLGIMKKLLTEQWFSDKTKITREKMMFVSLRLVNLASQIPKELHGTTRDLHKLSLWKAKEFRLFLLYCGPFVLEGILTEEEYNHFMLLHVACRILHSRDLLQVFGEHTKMLLNRFVSLCELMYGLEFVVLNPHILSHIYDDVVNMGCPINELDAFIFEGYLSELKFSIRSGNKPLAQVCRKIETDFILNNKKVVSTLDLLILKAKKDGDEYHVSNLEYLNFELTLKNPDNIILTTDGSIIQIQDLVCSSLDTDASKLYVLGEKMEIIGPAYNYPVSSSALHTFSMVFCLIELAKIKDEPAWDESLVVVPFAFMLPKVQGCETGASSVLYPSMPHCLNTKDMIKDFTDRKATPPESWGAKECVIKNVTIKKKRSNPSQEGKKLNPTASNAKNIKRTKLQKKNESDPTPAKADQIQVLSDVSNITGTEPQRLQLSMFATSPEAINDEPPENSPTTQLKEQLFQMPEALASCDLSLPIPSGHSSLEDVSNMTEIVSPALGEAEIDFSTFDTTESNETPNASIEQANVTHEDELNFLCTKNDLLDNMNKILAHIDLKLPQIVGRVVDHKVTPRLDDFGSKLGEIMAFAESHAENKDILTFDGFTKLYDFSLKLPTLNEFTRFEAAIQGKNLDDKVNAKYSDFRSNLIKHINTTSNTEVTPYDNCRAIMRRFFKDELICNFTATRSKGNKPIFKHTGFFSCMLDALLPIHNRNGKQILDESCLASHVGDLINLTKTRTRSTIPIQQGDENNASGSTVPNTDLMTE</sequence>